<evidence type="ECO:0000256" key="1">
    <source>
        <dbReference type="ARBA" id="ARBA00023015"/>
    </source>
</evidence>
<evidence type="ECO:0000256" key="2">
    <source>
        <dbReference type="ARBA" id="ARBA00023125"/>
    </source>
</evidence>
<dbReference type="PROSITE" id="PS51078">
    <property type="entry name" value="ICLR_ED"/>
    <property type="match status" value="1"/>
</dbReference>
<dbReference type="InterPro" id="IPR014757">
    <property type="entry name" value="Tscrpt_reg_IclR_C"/>
</dbReference>
<dbReference type="InterPro" id="IPR050707">
    <property type="entry name" value="HTH_MetabolicPath_Reg"/>
</dbReference>
<evidence type="ECO:0000259" key="5">
    <source>
        <dbReference type="PROSITE" id="PS51077"/>
    </source>
</evidence>
<feature type="compositionally biased region" description="Basic and acidic residues" evidence="4">
    <location>
        <begin position="1"/>
        <end position="12"/>
    </location>
</feature>
<dbReference type="PROSITE" id="PS51077">
    <property type="entry name" value="HTH_ICLR"/>
    <property type="match status" value="1"/>
</dbReference>
<dbReference type="EMBL" id="BAEH01000110">
    <property type="protein sequence ID" value="GAB20307.1"/>
    <property type="molecule type" value="Genomic_DNA"/>
</dbReference>
<gene>
    <name evidence="7" type="ORF">GOEFS_110_00350</name>
</gene>
<dbReference type="InterPro" id="IPR036388">
    <property type="entry name" value="WH-like_DNA-bd_sf"/>
</dbReference>
<organism evidence="7 8">
    <name type="scientific">Gordonia effusa NBRC 100432</name>
    <dbReference type="NCBI Taxonomy" id="1077974"/>
    <lineage>
        <taxon>Bacteria</taxon>
        <taxon>Bacillati</taxon>
        <taxon>Actinomycetota</taxon>
        <taxon>Actinomycetes</taxon>
        <taxon>Mycobacteriales</taxon>
        <taxon>Gordoniaceae</taxon>
        <taxon>Gordonia</taxon>
    </lineage>
</organism>
<feature type="domain" description="IclR-ED" evidence="6">
    <location>
        <begin position="83"/>
        <end position="243"/>
    </location>
</feature>
<dbReference type="GO" id="GO:0003677">
    <property type="term" value="F:DNA binding"/>
    <property type="evidence" value="ECO:0007669"/>
    <property type="project" value="UniProtKB-KW"/>
</dbReference>
<protein>
    <submittedName>
        <fullName evidence="7">Putative IclR family transcriptional regulator</fullName>
    </submittedName>
</protein>
<dbReference type="GO" id="GO:0003700">
    <property type="term" value="F:DNA-binding transcription factor activity"/>
    <property type="evidence" value="ECO:0007669"/>
    <property type="project" value="TreeGrafter"/>
</dbReference>
<keyword evidence="2" id="KW-0238">DNA-binding</keyword>
<dbReference type="OrthoDB" id="60629at2"/>
<dbReference type="SUPFAM" id="SSF46785">
    <property type="entry name" value="Winged helix' DNA-binding domain"/>
    <property type="match status" value="1"/>
</dbReference>
<accession>H0R5F6</accession>
<comment type="caution">
    <text evidence="7">The sequence shown here is derived from an EMBL/GenBank/DDBJ whole genome shotgun (WGS) entry which is preliminary data.</text>
</comment>
<dbReference type="GO" id="GO:0045892">
    <property type="term" value="P:negative regulation of DNA-templated transcription"/>
    <property type="evidence" value="ECO:0007669"/>
    <property type="project" value="TreeGrafter"/>
</dbReference>
<evidence type="ECO:0000256" key="3">
    <source>
        <dbReference type="ARBA" id="ARBA00023163"/>
    </source>
</evidence>
<keyword evidence="8" id="KW-1185">Reference proteome</keyword>
<dbReference type="InterPro" id="IPR036390">
    <property type="entry name" value="WH_DNA-bd_sf"/>
</dbReference>
<evidence type="ECO:0000259" key="6">
    <source>
        <dbReference type="PROSITE" id="PS51078"/>
    </source>
</evidence>
<evidence type="ECO:0000313" key="8">
    <source>
        <dbReference type="Proteomes" id="UP000035034"/>
    </source>
</evidence>
<dbReference type="Proteomes" id="UP000035034">
    <property type="component" value="Unassembled WGS sequence"/>
</dbReference>
<dbReference type="Pfam" id="PF09339">
    <property type="entry name" value="HTH_IclR"/>
    <property type="match status" value="1"/>
</dbReference>
<dbReference type="InterPro" id="IPR029016">
    <property type="entry name" value="GAF-like_dom_sf"/>
</dbReference>
<dbReference type="AlphaFoldDB" id="H0R5F6"/>
<dbReference type="STRING" id="1077974.GOEFS_110_00350"/>
<dbReference type="eggNOG" id="COG1414">
    <property type="taxonomic scope" value="Bacteria"/>
</dbReference>
<evidence type="ECO:0000313" key="7">
    <source>
        <dbReference type="EMBL" id="GAB20307.1"/>
    </source>
</evidence>
<dbReference type="PANTHER" id="PTHR30136:SF24">
    <property type="entry name" value="HTH-TYPE TRANSCRIPTIONAL REPRESSOR ALLR"/>
    <property type="match status" value="1"/>
</dbReference>
<name>H0R5F6_9ACTN</name>
<reference evidence="7 8" key="1">
    <citation type="submission" date="2011-12" db="EMBL/GenBank/DDBJ databases">
        <title>Whole genome shotgun sequence of Gordonia effusa NBRC 100432.</title>
        <authorList>
            <person name="Yoshida I."/>
            <person name="Takarada H."/>
            <person name="Hosoyama A."/>
            <person name="Tsuchikane K."/>
            <person name="Katsumata H."/>
            <person name="Yamazaki S."/>
            <person name="Fujita N."/>
        </authorList>
    </citation>
    <scope>NUCLEOTIDE SEQUENCE [LARGE SCALE GENOMIC DNA]</scope>
    <source>
        <strain evidence="7 8">NBRC 100432</strain>
    </source>
</reference>
<dbReference type="PANTHER" id="PTHR30136">
    <property type="entry name" value="HELIX-TURN-HELIX TRANSCRIPTIONAL REGULATOR, ICLR FAMILY"/>
    <property type="match status" value="1"/>
</dbReference>
<dbReference type="InterPro" id="IPR005471">
    <property type="entry name" value="Tscrpt_reg_IclR_N"/>
</dbReference>
<dbReference type="Gene3D" id="1.10.10.10">
    <property type="entry name" value="Winged helix-like DNA-binding domain superfamily/Winged helix DNA-binding domain"/>
    <property type="match status" value="1"/>
</dbReference>
<evidence type="ECO:0000256" key="4">
    <source>
        <dbReference type="SAM" id="MobiDB-lite"/>
    </source>
</evidence>
<dbReference type="Pfam" id="PF01614">
    <property type="entry name" value="IclR_C"/>
    <property type="match status" value="1"/>
</dbReference>
<sequence length="256" mass="27482">MTIPHSSERTPRVDGPPRTGSQSVERAISVLYAFEGESRSLSISEVAGRVGLPVSTTHRIAQALVRGRLLARDGHNSYLIGDGIAALAHAAARRVDIDAMAPHLHILSSEIRITASLGVVEDHEAVTVYSARPPSMFCDHQLPGRRTAIEDSAMGQAIIAFGQRRERQFSTLPDISESRRRGYSLATADGVTAVAVPVFGADGQVRASIGVQARSVRLNQNLISAIHPLMRHTAEFLRDVADIESSVESAVLPATI</sequence>
<keyword evidence="3" id="KW-0804">Transcription</keyword>
<feature type="domain" description="HTH iclR-type" evidence="5">
    <location>
        <begin position="21"/>
        <end position="82"/>
    </location>
</feature>
<dbReference type="SUPFAM" id="SSF55781">
    <property type="entry name" value="GAF domain-like"/>
    <property type="match status" value="1"/>
</dbReference>
<proteinExistence type="predicted"/>
<feature type="region of interest" description="Disordered" evidence="4">
    <location>
        <begin position="1"/>
        <end position="22"/>
    </location>
</feature>
<dbReference type="SMART" id="SM00346">
    <property type="entry name" value="HTH_ICLR"/>
    <property type="match status" value="1"/>
</dbReference>
<dbReference type="RefSeq" id="WP_007319642.1">
    <property type="nucleotide sequence ID" value="NZ_BAEH01000110.1"/>
</dbReference>
<dbReference type="Gene3D" id="3.30.450.40">
    <property type="match status" value="2"/>
</dbReference>
<keyword evidence="1" id="KW-0805">Transcription regulation</keyword>